<evidence type="ECO:0000256" key="4">
    <source>
        <dbReference type="ARBA" id="ARBA00022807"/>
    </source>
</evidence>
<keyword evidence="4" id="KW-0788">Thiol protease</keyword>
<dbReference type="PANTHER" id="PTHR12411">
    <property type="entry name" value="CYSTEINE PROTEASE FAMILY C1-RELATED"/>
    <property type="match status" value="1"/>
</dbReference>
<organism evidence="7 8">
    <name type="scientific">Mesorhabditis belari</name>
    <dbReference type="NCBI Taxonomy" id="2138241"/>
    <lineage>
        <taxon>Eukaryota</taxon>
        <taxon>Metazoa</taxon>
        <taxon>Ecdysozoa</taxon>
        <taxon>Nematoda</taxon>
        <taxon>Chromadorea</taxon>
        <taxon>Rhabditida</taxon>
        <taxon>Rhabditina</taxon>
        <taxon>Rhabditomorpha</taxon>
        <taxon>Rhabditoidea</taxon>
        <taxon>Rhabditidae</taxon>
        <taxon>Mesorhabditinae</taxon>
        <taxon>Mesorhabditis</taxon>
    </lineage>
</organism>
<sequence>MLLWLLAFVFSINAEPKPQGGISGHLMNILQNIHSNSKQHIKIEIDTENTKDIHTEITYLDFTNLPASLAALKSAKRFVKKQENTRKRRDDEEESSDDELPESFDWRDKDVVPEVKNQGSCGSCWAFATAACMEIQYARENNEIIDLSEQQMTCVYPNKKTICKGGFPSVAFNHYMDDGIGLESDSPYDPSGDLRCYSFKQRLSVSSVTDLLPFDMDTVKRAIVNDGPIAVGMYINWNFMYYDGGTFDTSCEDLSGLGGHAMVITGYGVEDDYPYWIVRNSWGTSWGEEGYARIWAGQDLCSVESYFMDQAQIYNEGVDMS</sequence>
<dbReference type="InterPro" id="IPR038765">
    <property type="entry name" value="Papain-like_cys_pep_sf"/>
</dbReference>
<dbReference type="Proteomes" id="UP000887575">
    <property type="component" value="Unassembled WGS sequence"/>
</dbReference>
<evidence type="ECO:0000256" key="5">
    <source>
        <dbReference type="SAM" id="MobiDB-lite"/>
    </source>
</evidence>
<proteinExistence type="inferred from homology"/>
<evidence type="ECO:0000259" key="6">
    <source>
        <dbReference type="SMART" id="SM00645"/>
    </source>
</evidence>
<dbReference type="SMART" id="SM00645">
    <property type="entry name" value="Pept_C1"/>
    <property type="match status" value="1"/>
</dbReference>
<keyword evidence="7" id="KW-1185">Reference proteome</keyword>
<keyword evidence="2" id="KW-0645">Protease</keyword>
<dbReference type="PROSITE" id="PS00139">
    <property type="entry name" value="THIOL_PROTEASE_CYS"/>
    <property type="match status" value="1"/>
</dbReference>
<name>A0AAF3F4X8_9BILA</name>
<feature type="compositionally biased region" description="Acidic residues" evidence="5">
    <location>
        <begin position="91"/>
        <end position="102"/>
    </location>
</feature>
<accession>A0AAF3F4X8</accession>
<dbReference type="GO" id="GO:0006508">
    <property type="term" value="P:proteolysis"/>
    <property type="evidence" value="ECO:0007669"/>
    <property type="project" value="UniProtKB-KW"/>
</dbReference>
<feature type="domain" description="Peptidase C1A papain C-terminal" evidence="6">
    <location>
        <begin position="100"/>
        <end position="308"/>
    </location>
</feature>
<dbReference type="CDD" id="cd02248">
    <property type="entry name" value="Peptidase_C1A"/>
    <property type="match status" value="1"/>
</dbReference>
<dbReference type="SUPFAM" id="SSF54001">
    <property type="entry name" value="Cysteine proteinases"/>
    <property type="match status" value="1"/>
</dbReference>
<evidence type="ECO:0000313" key="8">
    <source>
        <dbReference type="WBParaSite" id="MBELARI_LOCUS2162"/>
    </source>
</evidence>
<evidence type="ECO:0000256" key="3">
    <source>
        <dbReference type="ARBA" id="ARBA00022801"/>
    </source>
</evidence>
<dbReference type="AlphaFoldDB" id="A0AAF3F4X8"/>
<dbReference type="InterPro" id="IPR013128">
    <property type="entry name" value="Peptidase_C1A"/>
</dbReference>
<dbReference type="InterPro" id="IPR025660">
    <property type="entry name" value="Pept_his_AS"/>
</dbReference>
<feature type="region of interest" description="Disordered" evidence="5">
    <location>
        <begin position="81"/>
        <end position="106"/>
    </location>
</feature>
<comment type="similarity">
    <text evidence="1">Belongs to the peptidase C1 family.</text>
</comment>
<evidence type="ECO:0000256" key="2">
    <source>
        <dbReference type="ARBA" id="ARBA00022670"/>
    </source>
</evidence>
<protein>
    <recommendedName>
        <fullName evidence="6">Peptidase C1A papain C-terminal domain-containing protein</fullName>
    </recommendedName>
</protein>
<keyword evidence="3" id="KW-0378">Hydrolase</keyword>
<evidence type="ECO:0000313" key="7">
    <source>
        <dbReference type="Proteomes" id="UP000887575"/>
    </source>
</evidence>
<dbReference type="WBParaSite" id="MBELARI_LOCUS2162">
    <property type="protein sequence ID" value="MBELARI_LOCUS2162"/>
    <property type="gene ID" value="MBELARI_LOCUS2162"/>
</dbReference>
<dbReference type="InterPro" id="IPR000169">
    <property type="entry name" value="Pept_cys_AS"/>
</dbReference>
<dbReference type="Pfam" id="PF00112">
    <property type="entry name" value="Peptidase_C1"/>
    <property type="match status" value="1"/>
</dbReference>
<dbReference type="PROSITE" id="PS00639">
    <property type="entry name" value="THIOL_PROTEASE_HIS"/>
    <property type="match status" value="1"/>
</dbReference>
<dbReference type="InterPro" id="IPR039417">
    <property type="entry name" value="Peptidase_C1A_papain-like"/>
</dbReference>
<dbReference type="InterPro" id="IPR000668">
    <property type="entry name" value="Peptidase_C1A_C"/>
</dbReference>
<feature type="compositionally biased region" description="Basic and acidic residues" evidence="5">
    <location>
        <begin position="81"/>
        <end position="90"/>
    </location>
</feature>
<dbReference type="GO" id="GO:0008234">
    <property type="term" value="F:cysteine-type peptidase activity"/>
    <property type="evidence" value="ECO:0007669"/>
    <property type="project" value="UniProtKB-KW"/>
</dbReference>
<dbReference type="PRINTS" id="PR00705">
    <property type="entry name" value="PAPAIN"/>
</dbReference>
<evidence type="ECO:0000256" key="1">
    <source>
        <dbReference type="ARBA" id="ARBA00008455"/>
    </source>
</evidence>
<reference evidence="8" key="1">
    <citation type="submission" date="2024-02" db="UniProtKB">
        <authorList>
            <consortium name="WormBaseParasite"/>
        </authorList>
    </citation>
    <scope>IDENTIFICATION</scope>
</reference>
<dbReference type="Gene3D" id="3.90.70.10">
    <property type="entry name" value="Cysteine proteinases"/>
    <property type="match status" value="1"/>
</dbReference>